<gene>
    <name evidence="1" type="ORF">EOD39_11301</name>
</gene>
<dbReference type="Proteomes" id="UP000289886">
    <property type="component" value="Unassembled WGS sequence"/>
</dbReference>
<dbReference type="AlphaFoldDB" id="A0A444UPA1"/>
<dbReference type="EMBL" id="SCEB01214142">
    <property type="protein sequence ID" value="RXM37001.1"/>
    <property type="molecule type" value="Genomic_DNA"/>
</dbReference>
<evidence type="ECO:0000313" key="1">
    <source>
        <dbReference type="EMBL" id="RXM37001.1"/>
    </source>
</evidence>
<protein>
    <submittedName>
        <fullName evidence="1">Uncharacterized protein</fullName>
    </submittedName>
</protein>
<evidence type="ECO:0000313" key="2">
    <source>
        <dbReference type="Proteomes" id="UP000289886"/>
    </source>
</evidence>
<organism evidence="1 2">
    <name type="scientific">Acipenser ruthenus</name>
    <name type="common">Sterlet sturgeon</name>
    <dbReference type="NCBI Taxonomy" id="7906"/>
    <lineage>
        <taxon>Eukaryota</taxon>
        <taxon>Metazoa</taxon>
        <taxon>Chordata</taxon>
        <taxon>Craniata</taxon>
        <taxon>Vertebrata</taxon>
        <taxon>Euteleostomi</taxon>
        <taxon>Actinopterygii</taxon>
        <taxon>Chondrostei</taxon>
        <taxon>Acipenseriformes</taxon>
        <taxon>Acipenseridae</taxon>
        <taxon>Acipenser</taxon>
    </lineage>
</organism>
<proteinExistence type="predicted"/>
<comment type="caution">
    <text evidence="1">The sequence shown here is derived from an EMBL/GenBank/DDBJ whole genome shotgun (WGS) entry which is preliminary data.</text>
</comment>
<name>A0A444UPA1_ACIRT</name>
<keyword evidence="2" id="KW-1185">Reference proteome</keyword>
<sequence length="108" mass="11758">MAHHPVRLDLVEGWSATGAYWPQPVVRHKVVAVEDDSLIPGSQLHTTTLSRSSTAHSPIQVVSHFEERPSFEDCTPKPTNLSQIIISPLPDPGCLELLPSKGVSAVQM</sequence>
<accession>A0A444UPA1</accession>
<reference evidence="1 2" key="1">
    <citation type="submission" date="2019-01" db="EMBL/GenBank/DDBJ databases">
        <title>Draft Genome and Complete Hox-Cluster Characterization of the Sterlet Sturgeon (Acipenser ruthenus).</title>
        <authorList>
            <person name="Wei Q."/>
        </authorList>
    </citation>
    <scope>NUCLEOTIDE SEQUENCE [LARGE SCALE GENOMIC DNA]</scope>
    <source>
        <strain evidence="1">WHYD16114868_AA</strain>
        <tissue evidence="1">Blood</tissue>
    </source>
</reference>